<dbReference type="AlphaFoldDB" id="A0A381T343"/>
<evidence type="ECO:0000256" key="10">
    <source>
        <dbReference type="ARBA" id="ARBA00022842"/>
    </source>
</evidence>
<keyword evidence="6" id="KW-0808">Transferase</keyword>
<evidence type="ECO:0000256" key="17">
    <source>
        <dbReference type="ARBA" id="ARBA00048493"/>
    </source>
</evidence>
<keyword evidence="8" id="KW-0479">Metal-binding</keyword>
<evidence type="ECO:0000256" key="3">
    <source>
        <dbReference type="ARBA" id="ARBA00007707"/>
    </source>
</evidence>
<dbReference type="SUPFAM" id="SSF51161">
    <property type="entry name" value="Trimeric LpxA-like enzymes"/>
    <property type="match status" value="1"/>
</dbReference>
<evidence type="ECO:0000256" key="6">
    <source>
        <dbReference type="ARBA" id="ARBA00022679"/>
    </source>
</evidence>
<comment type="cofactor">
    <cofactor evidence="1">
        <name>Mg(2+)</name>
        <dbReference type="ChEBI" id="CHEBI:18420"/>
    </cofactor>
</comment>
<dbReference type="GO" id="GO:0006048">
    <property type="term" value="P:UDP-N-acetylglucosamine biosynthetic process"/>
    <property type="evidence" value="ECO:0007669"/>
    <property type="project" value="InterPro"/>
</dbReference>
<proteinExistence type="inferred from homology"/>
<dbReference type="CDD" id="cd03353">
    <property type="entry name" value="LbH_GlmU_C"/>
    <property type="match status" value="1"/>
</dbReference>
<comment type="similarity">
    <text evidence="3">In the C-terminal section; belongs to the transferase hexapeptide repeat family.</text>
</comment>
<feature type="region of interest" description="Disordered" evidence="18">
    <location>
        <begin position="422"/>
        <end position="458"/>
    </location>
</feature>
<reference evidence="20" key="1">
    <citation type="submission" date="2018-05" db="EMBL/GenBank/DDBJ databases">
        <authorList>
            <person name="Lanie J.A."/>
            <person name="Ng W.-L."/>
            <person name="Kazmierczak K.M."/>
            <person name="Andrzejewski T.M."/>
            <person name="Davidsen T.M."/>
            <person name="Wayne K.J."/>
            <person name="Tettelin H."/>
            <person name="Glass J.I."/>
            <person name="Rusch D."/>
            <person name="Podicherti R."/>
            <person name="Tsui H.-C.T."/>
            <person name="Winkler M.E."/>
        </authorList>
    </citation>
    <scope>NUCLEOTIDE SEQUENCE</scope>
</reference>
<dbReference type="Pfam" id="PF14602">
    <property type="entry name" value="Hexapep_2"/>
    <property type="match status" value="1"/>
</dbReference>
<keyword evidence="9" id="KW-0677">Repeat</keyword>
<keyword evidence="7" id="KW-0548">Nucleotidyltransferase</keyword>
<evidence type="ECO:0000313" key="20">
    <source>
        <dbReference type="EMBL" id="SVA09027.1"/>
    </source>
</evidence>
<dbReference type="PANTHER" id="PTHR43584">
    <property type="entry name" value="NUCLEOTIDYL TRANSFERASE"/>
    <property type="match status" value="1"/>
</dbReference>
<dbReference type="InterPro" id="IPR001451">
    <property type="entry name" value="Hexapep"/>
</dbReference>
<keyword evidence="12" id="KW-0573">Peptidoglycan synthesis</keyword>
<evidence type="ECO:0000259" key="19">
    <source>
        <dbReference type="Pfam" id="PF12804"/>
    </source>
</evidence>
<dbReference type="InterPro" id="IPR029044">
    <property type="entry name" value="Nucleotide-diphossugar_trans"/>
</dbReference>
<dbReference type="InterPro" id="IPR025877">
    <property type="entry name" value="MobA-like_NTP_Trfase"/>
</dbReference>
<evidence type="ECO:0000256" key="9">
    <source>
        <dbReference type="ARBA" id="ARBA00022737"/>
    </source>
</evidence>
<protein>
    <recommendedName>
        <fullName evidence="19">MobA-like NTP transferase domain-containing protein</fullName>
    </recommendedName>
</protein>
<dbReference type="GO" id="GO:0005737">
    <property type="term" value="C:cytoplasm"/>
    <property type="evidence" value="ECO:0007669"/>
    <property type="project" value="UniProtKB-SubCell"/>
</dbReference>
<gene>
    <name evidence="20" type="ORF">METZ01_LOCUS61881</name>
</gene>
<dbReference type="GO" id="GO:0003977">
    <property type="term" value="F:UDP-N-acetylglucosamine diphosphorylase activity"/>
    <property type="evidence" value="ECO:0007669"/>
    <property type="project" value="UniProtKB-EC"/>
</dbReference>
<keyword evidence="11" id="KW-0133">Cell shape</keyword>
<dbReference type="GO" id="GO:0000287">
    <property type="term" value="F:magnesium ion binding"/>
    <property type="evidence" value="ECO:0007669"/>
    <property type="project" value="InterPro"/>
</dbReference>
<dbReference type="Gene3D" id="3.90.550.10">
    <property type="entry name" value="Spore Coat Polysaccharide Biosynthesis Protein SpsA, Chain A"/>
    <property type="match status" value="1"/>
</dbReference>
<feature type="domain" description="MobA-like NTP transferase" evidence="19">
    <location>
        <begin position="5"/>
        <end position="130"/>
    </location>
</feature>
<comment type="similarity">
    <text evidence="4">In the N-terminal section; belongs to the N-acetylglucosamine-1-phosphate uridyltransferase family.</text>
</comment>
<name>A0A381T343_9ZZZZ</name>
<dbReference type="CDD" id="cd02540">
    <property type="entry name" value="GT2_GlmU_N_bac"/>
    <property type="match status" value="1"/>
</dbReference>
<dbReference type="GO" id="GO:0008360">
    <property type="term" value="P:regulation of cell shape"/>
    <property type="evidence" value="ECO:0007669"/>
    <property type="project" value="UniProtKB-KW"/>
</dbReference>
<keyword evidence="14" id="KW-0012">Acyltransferase</keyword>
<evidence type="ECO:0000256" key="2">
    <source>
        <dbReference type="ARBA" id="ARBA00004496"/>
    </source>
</evidence>
<dbReference type="SUPFAM" id="SSF53448">
    <property type="entry name" value="Nucleotide-diphospho-sugar transferases"/>
    <property type="match status" value="1"/>
</dbReference>
<dbReference type="Pfam" id="PF00132">
    <property type="entry name" value="Hexapep"/>
    <property type="match status" value="1"/>
</dbReference>
<accession>A0A381T343</accession>
<dbReference type="InterPro" id="IPR038009">
    <property type="entry name" value="GlmU_C_LbH"/>
</dbReference>
<dbReference type="PANTHER" id="PTHR43584:SF3">
    <property type="entry name" value="BIFUNCTIONAL PROTEIN GLMU"/>
    <property type="match status" value="1"/>
</dbReference>
<evidence type="ECO:0000256" key="4">
    <source>
        <dbReference type="ARBA" id="ARBA00007947"/>
    </source>
</evidence>
<keyword evidence="10" id="KW-0460">Magnesium</keyword>
<dbReference type="EMBL" id="UINC01003760">
    <property type="protein sequence ID" value="SVA09027.1"/>
    <property type="molecule type" value="Genomic_DNA"/>
</dbReference>
<evidence type="ECO:0000256" key="16">
    <source>
        <dbReference type="ARBA" id="ARBA00048247"/>
    </source>
</evidence>
<keyword evidence="13" id="KW-0511">Multifunctional enzyme</keyword>
<dbReference type="Pfam" id="PF12804">
    <property type="entry name" value="NTP_transf_3"/>
    <property type="match status" value="1"/>
</dbReference>
<keyword evidence="5" id="KW-0963">Cytoplasm</keyword>
<evidence type="ECO:0000256" key="1">
    <source>
        <dbReference type="ARBA" id="ARBA00001946"/>
    </source>
</evidence>
<evidence type="ECO:0000256" key="5">
    <source>
        <dbReference type="ARBA" id="ARBA00022490"/>
    </source>
</evidence>
<evidence type="ECO:0000256" key="14">
    <source>
        <dbReference type="ARBA" id="ARBA00023315"/>
    </source>
</evidence>
<feature type="compositionally biased region" description="Basic and acidic residues" evidence="18">
    <location>
        <begin position="443"/>
        <end position="458"/>
    </location>
</feature>
<keyword evidence="15" id="KW-0961">Cell wall biogenesis/degradation</keyword>
<dbReference type="GO" id="GO:0000902">
    <property type="term" value="P:cell morphogenesis"/>
    <property type="evidence" value="ECO:0007669"/>
    <property type="project" value="InterPro"/>
</dbReference>
<evidence type="ECO:0000256" key="12">
    <source>
        <dbReference type="ARBA" id="ARBA00022984"/>
    </source>
</evidence>
<evidence type="ECO:0000256" key="15">
    <source>
        <dbReference type="ARBA" id="ARBA00023316"/>
    </source>
</evidence>
<dbReference type="GO" id="GO:0009252">
    <property type="term" value="P:peptidoglycan biosynthetic process"/>
    <property type="evidence" value="ECO:0007669"/>
    <property type="project" value="UniProtKB-KW"/>
</dbReference>
<evidence type="ECO:0000256" key="7">
    <source>
        <dbReference type="ARBA" id="ARBA00022695"/>
    </source>
</evidence>
<comment type="catalytic activity">
    <reaction evidence="16">
        <text>alpha-D-glucosamine 1-phosphate + acetyl-CoA = N-acetyl-alpha-D-glucosamine 1-phosphate + CoA + H(+)</text>
        <dbReference type="Rhea" id="RHEA:13725"/>
        <dbReference type="ChEBI" id="CHEBI:15378"/>
        <dbReference type="ChEBI" id="CHEBI:57287"/>
        <dbReference type="ChEBI" id="CHEBI:57288"/>
        <dbReference type="ChEBI" id="CHEBI:57776"/>
        <dbReference type="ChEBI" id="CHEBI:58516"/>
        <dbReference type="EC" id="2.3.1.157"/>
    </reaction>
</comment>
<evidence type="ECO:0000256" key="13">
    <source>
        <dbReference type="ARBA" id="ARBA00023268"/>
    </source>
</evidence>
<organism evidence="20">
    <name type="scientific">marine metagenome</name>
    <dbReference type="NCBI Taxonomy" id="408172"/>
    <lineage>
        <taxon>unclassified sequences</taxon>
        <taxon>metagenomes</taxon>
        <taxon>ecological metagenomes</taxon>
    </lineage>
</organism>
<dbReference type="NCBIfam" id="TIGR01173">
    <property type="entry name" value="glmU"/>
    <property type="match status" value="1"/>
</dbReference>
<dbReference type="HAMAP" id="MF_01631">
    <property type="entry name" value="GlmU"/>
    <property type="match status" value="1"/>
</dbReference>
<dbReference type="InterPro" id="IPR011004">
    <property type="entry name" value="Trimer_LpxA-like_sf"/>
</dbReference>
<sequence>MTFEVIVLAAGKGTRMQSREPKVMQDLAGKSLFSHVMTVAAGLQASHIHVVHGHDEGVLQRAVQQLSGVNWVCQDQQLGTAHAVLQALPTVNPESDVLVLYGDVPLIKQSTLASLVAAVAGRNLVVLTAQVPDPSGYGRVVRGRDGSVARIVEERDADEDEKAICEVNTGFIAAPATVLSRLLERIGNENDQGEYYLTDAVSLAVESGTPVLTQTTTDIDEVSGVNTPQQLARLERGYQARQAEELMHAGLCLRDPTRFDLRGTMEFGTDCMIDVNVLLVGHVVLGNDVTIGANCTVLDSELGDGVTVNPNSVIEGAKVGSDCSIGPFARLRSGTELAARARVGNFVELKETRMGEGSKANHLAYVGDAEVGRNVNIGAGVITCNYDGANKHKTLIGDDAFIGSDSQLVAPVEIGPGATIGAGSTLTGNAPAGKLTLSRSKQVTRDNWQRPQKKDRVK</sequence>
<evidence type="ECO:0000256" key="8">
    <source>
        <dbReference type="ARBA" id="ARBA00022723"/>
    </source>
</evidence>
<dbReference type="Gene3D" id="2.160.10.10">
    <property type="entry name" value="Hexapeptide repeat proteins"/>
    <property type="match status" value="1"/>
</dbReference>
<evidence type="ECO:0000256" key="11">
    <source>
        <dbReference type="ARBA" id="ARBA00022960"/>
    </source>
</evidence>
<dbReference type="InterPro" id="IPR050065">
    <property type="entry name" value="GlmU-like"/>
</dbReference>
<dbReference type="GO" id="GO:0019134">
    <property type="term" value="F:glucosamine-1-phosphate N-acetyltransferase activity"/>
    <property type="evidence" value="ECO:0007669"/>
    <property type="project" value="UniProtKB-EC"/>
</dbReference>
<dbReference type="InterPro" id="IPR005882">
    <property type="entry name" value="Bifunctional_GlmU"/>
</dbReference>
<dbReference type="GO" id="GO:0071555">
    <property type="term" value="P:cell wall organization"/>
    <property type="evidence" value="ECO:0007669"/>
    <property type="project" value="UniProtKB-KW"/>
</dbReference>
<comment type="subcellular location">
    <subcellularLocation>
        <location evidence="2">Cytoplasm</location>
    </subcellularLocation>
</comment>
<comment type="catalytic activity">
    <reaction evidence="17">
        <text>N-acetyl-alpha-D-glucosamine 1-phosphate + UTP + H(+) = UDP-N-acetyl-alpha-D-glucosamine + diphosphate</text>
        <dbReference type="Rhea" id="RHEA:13509"/>
        <dbReference type="ChEBI" id="CHEBI:15378"/>
        <dbReference type="ChEBI" id="CHEBI:33019"/>
        <dbReference type="ChEBI" id="CHEBI:46398"/>
        <dbReference type="ChEBI" id="CHEBI:57705"/>
        <dbReference type="ChEBI" id="CHEBI:57776"/>
        <dbReference type="EC" id="2.7.7.23"/>
    </reaction>
</comment>
<evidence type="ECO:0000256" key="18">
    <source>
        <dbReference type="SAM" id="MobiDB-lite"/>
    </source>
</evidence>